<evidence type="ECO:0000313" key="1">
    <source>
        <dbReference type="EMBL" id="BDU00986.1"/>
    </source>
</evidence>
<organism evidence="1 2">
    <name type="scientific">Nocardia sputorum</name>
    <dbReference type="NCBI Taxonomy" id="2984338"/>
    <lineage>
        <taxon>Bacteria</taxon>
        <taxon>Bacillati</taxon>
        <taxon>Actinomycetota</taxon>
        <taxon>Actinomycetes</taxon>
        <taxon>Mycobacteriales</taxon>
        <taxon>Nocardiaceae</taxon>
        <taxon>Nocardia</taxon>
    </lineage>
</organism>
<gene>
    <name evidence="1" type="ORF">IFM12276_40140</name>
</gene>
<keyword evidence="2" id="KW-1185">Reference proteome</keyword>
<dbReference type="Proteomes" id="UP001317870">
    <property type="component" value="Chromosome"/>
</dbReference>
<evidence type="ECO:0000313" key="2">
    <source>
        <dbReference type="Proteomes" id="UP001317870"/>
    </source>
</evidence>
<accession>A0ABN6U775</accession>
<proteinExistence type="predicted"/>
<dbReference type="RefSeq" id="WP_281873967.1">
    <property type="nucleotide sequence ID" value="NZ_AP026978.1"/>
</dbReference>
<name>A0ABN6U775_9NOCA</name>
<dbReference type="EMBL" id="AP026978">
    <property type="protein sequence ID" value="BDU00986.1"/>
    <property type="molecule type" value="Genomic_DNA"/>
</dbReference>
<protein>
    <submittedName>
        <fullName evidence="1">Uncharacterized protein</fullName>
    </submittedName>
</protein>
<reference evidence="1 2" key="1">
    <citation type="submission" date="2022-11" db="EMBL/GenBank/DDBJ databases">
        <title>Genome Sequencing of Nocardia sp. ON39_IFM12276 and assembly.</title>
        <authorList>
            <person name="Shimojima M."/>
            <person name="Toyokawa M."/>
            <person name="Uesaka K."/>
        </authorList>
    </citation>
    <scope>NUCLEOTIDE SEQUENCE [LARGE SCALE GENOMIC DNA]</scope>
    <source>
        <strain evidence="1 2">IFM 12276</strain>
    </source>
</reference>
<sequence>MSASTVAVQSLPRGEFERLEHLGYAGATPAITDSAVLDRWRGEHPAWRGRYWAFLDDGEHGVLRLRPINVARHSAQPAA</sequence>